<keyword evidence="1" id="KW-0472">Membrane</keyword>
<dbReference type="InterPro" id="IPR034998">
    <property type="entry name" value="ANKLE1"/>
</dbReference>
<feature type="transmembrane region" description="Helical" evidence="1">
    <location>
        <begin position="52"/>
        <end position="72"/>
    </location>
</feature>
<feature type="transmembrane region" description="Helical" evidence="1">
    <location>
        <begin position="111"/>
        <end position="135"/>
    </location>
</feature>
<dbReference type="WBParaSite" id="PSAMB.scaffold7041size8344.g29559.t1">
    <property type="protein sequence ID" value="PSAMB.scaffold7041size8344.g29559.t1"/>
    <property type="gene ID" value="PSAMB.scaffold7041size8344.g29559"/>
</dbReference>
<dbReference type="GO" id="GO:0000724">
    <property type="term" value="P:double-strand break repair via homologous recombination"/>
    <property type="evidence" value="ECO:0007669"/>
    <property type="project" value="TreeGrafter"/>
</dbReference>
<dbReference type="GO" id="GO:0004520">
    <property type="term" value="F:DNA endonuclease activity"/>
    <property type="evidence" value="ECO:0007669"/>
    <property type="project" value="TreeGrafter"/>
</dbReference>
<dbReference type="GO" id="GO:0005737">
    <property type="term" value="C:cytoplasm"/>
    <property type="evidence" value="ECO:0007669"/>
    <property type="project" value="TreeGrafter"/>
</dbReference>
<dbReference type="AlphaFoldDB" id="A0A914X7C3"/>
<accession>A0A914X7C3</accession>
<evidence type="ECO:0000313" key="2">
    <source>
        <dbReference type="Proteomes" id="UP000887566"/>
    </source>
</evidence>
<dbReference type="PANTHER" id="PTHR46427">
    <property type="entry name" value="ANKYRIN REPEAT AND LEM DOMAIN-CONTAINING PROTEIN 1"/>
    <property type="match status" value="1"/>
</dbReference>
<dbReference type="Proteomes" id="UP000887566">
    <property type="component" value="Unplaced"/>
</dbReference>
<sequence>MENRENLTWKKIARVCRPSASVKAITASLASIEADFLFAQWLIAINIFDNEWLFYVCIVTIGIASAIIWLTIRGWKERDCQPLRHVVVQAVGIFITLGLTCACAFKDSGLAVIVLIYILCRQLFWFVIVFVNYLLYRDNPEEWNNDRKLSASSIYSVVQSPTPKQTQNENAYRAGDLEANDIEVGCLVTHYDEDEKARQEAARQEEAARQDNITLMEHFQSLEAQKVPLRDVDVSFASIDDIPHSERNYQRFINSIFYIGKGKATQVYDHFVEAKKLHQNRSAPDEEMSSKTCNKTQRILNIWDSGRSVMVLHVFENSLSEEAYTREAAMIRAMKDAMKDAMIDATNETDVPKFTNKCGGTYYRVAKEWNPSRHSRLGRYLLKEAMVKL</sequence>
<dbReference type="GO" id="GO:0005654">
    <property type="term" value="C:nucleoplasm"/>
    <property type="evidence" value="ECO:0007669"/>
    <property type="project" value="TreeGrafter"/>
</dbReference>
<name>A0A914X7C3_9BILA</name>
<keyword evidence="1" id="KW-0812">Transmembrane</keyword>
<dbReference type="PANTHER" id="PTHR46427:SF1">
    <property type="entry name" value="ANKYRIN REPEAT AND LEM DOMAIN-CONTAINING PROTEIN 1"/>
    <property type="match status" value="1"/>
</dbReference>
<reference evidence="3" key="1">
    <citation type="submission" date="2022-11" db="UniProtKB">
        <authorList>
            <consortium name="WormBaseParasite"/>
        </authorList>
    </citation>
    <scope>IDENTIFICATION</scope>
</reference>
<keyword evidence="1" id="KW-1133">Transmembrane helix</keyword>
<proteinExistence type="predicted"/>
<evidence type="ECO:0000313" key="3">
    <source>
        <dbReference type="WBParaSite" id="PSAMB.scaffold7041size8344.g29559.t1"/>
    </source>
</evidence>
<keyword evidence="2" id="KW-1185">Reference proteome</keyword>
<feature type="transmembrane region" description="Helical" evidence="1">
    <location>
        <begin position="84"/>
        <end position="105"/>
    </location>
</feature>
<organism evidence="2 3">
    <name type="scientific">Plectus sambesii</name>
    <dbReference type="NCBI Taxonomy" id="2011161"/>
    <lineage>
        <taxon>Eukaryota</taxon>
        <taxon>Metazoa</taxon>
        <taxon>Ecdysozoa</taxon>
        <taxon>Nematoda</taxon>
        <taxon>Chromadorea</taxon>
        <taxon>Plectida</taxon>
        <taxon>Plectina</taxon>
        <taxon>Plectoidea</taxon>
        <taxon>Plectidae</taxon>
        <taxon>Plectus</taxon>
    </lineage>
</organism>
<dbReference type="Pfam" id="PF22945">
    <property type="entry name" value="LEM-3_GIY-YIG"/>
    <property type="match status" value="1"/>
</dbReference>
<evidence type="ECO:0000256" key="1">
    <source>
        <dbReference type="SAM" id="Phobius"/>
    </source>
</evidence>
<protein>
    <submittedName>
        <fullName evidence="3">Uncharacterized protein</fullName>
    </submittedName>
</protein>
<dbReference type="GO" id="GO:0000712">
    <property type="term" value="P:resolution of meiotic recombination intermediates"/>
    <property type="evidence" value="ECO:0007669"/>
    <property type="project" value="TreeGrafter"/>
</dbReference>